<dbReference type="Proteomes" id="UP001327459">
    <property type="component" value="Chromosome"/>
</dbReference>
<accession>A0ABZ0YVR3</accession>
<dbReference type="GO" id="GO:0016787">
    <property type="term" value="F:hydrolase activity"/>
    <property type="evidence" value="ECO:0007669"/>
    <property type="project" value="UniProtKB-KW"/>
</dbReference>
<keyword evidence="3" id="KW-1185">Reference proteome</keyword>
<feature type="region of interest" description="Disordered" evidence="1">
    <location>
        <begin position="1"/>
        <end position="23"/>
    </location>
</feature>
<gene>
    <name evidence="2" type="ORF">SR882_05750</name>
</gene>
<evidence type="ECO:0000313" key="3">
    <source>
        <dbReference type="Proteomes" id="UP001327459"/>
    </source>
</evidence>
<protein>
    <submittedName>
        <fullName evidence="2">Alpha/beta hydrolase</fullName>
    </submittedName>
</protein>
<organism evidence="2 3">
    <name type="scientific">Guyparkeria halophila</name>
    <dbReference type="NCBI Taxonomy" id="47960"/>
    <lineage>
        <taxon>Bacteria</taxon>
        <taxon>Pseudomonadati</taxon>
        <taxon>Pseudomonadota</taxon>
        <taxon>Gammaproteobacteria</taxon>
        <taxon>Chromatiales</taxon>
        <taxon>Thioalkalibacteraceae</taxon>
        <taxon>Guyparkeria</taxon>
    </lineage>
</organism>
<keyword evidence="2" id="KW-0378">Hydrolase</keyword>
<reference evidence="2 3" key="1">
    <citation type="submission" date="2023-11" db="EMBL/GenBank/DDBJ databases">
        <title>MicrobeMod: A computational toolkit for identifying prokaryotic methylation and restriction-modification with nanopore sequencing.</title>
        <authorList>
            <person name="Crits-Christoph A."/>
            <person name="Kang S.C."/>
            <person name="Lee H."/>
            <person name="Ostrov N."/>
        </authorList>
    </citation>
    <scope>NUCLEOTIDE SEQUENCE [LARGE SCALE GENOMIC DNA]</scope>
    <source>
        <strain evidence="2 3">ATCC 49870</strain>
    </source>
</reference>
<evidence type="ECO:0000313" key="2">
    <source>
        <dbReference type="EMBL" id="WQH15275.1"/>
    </source>
</evidence>
<dbReference type="EMBL" id="CP140153">
    <property type="protein sequence ID" value="WQH15275.1"/>
    <property type="molecule type" value="Genomic_DNA"/>
</dbReference>
<dbReference type="RefSeq" id="WP_322520306.1">
    <property type="nucleotide sequence ID" value="NZ_CP140153.1"/>
</dbReference>
<proteinExistence type="predicted"/>
<name>A0ABZ0YVR3_9GAMM</name>
<evidence type="ECO:0000256" key="1">
    <source>
        <dbReference type="SAM" id="MobiDB-lite"/>
    </source>
</evidence>
<sequence length="228" mass="25359">MAAGSTSATAEEAEREAEREAEWEAAWKAAEERARLETQAREVNEGELAFLPQEPAANSARMEKHLELKWESLDDGWARMHQCHHNLDPAAAVQIVYNDERTRDIRITRRDGVGRAEVDGPSVQMRDIERGASLCVAAQVLAILPHPDKAGYVVDNGPFMRRFLDGYYPMHVRLAVSWPEGMLAFEESSPPAQPGLAIESDDQGVTLEAYFEGRLESRLHLVRGAAAP</sequence>